<dbReference type="AlphaFoldDB" id="A0AAV1U537"/>
<evidence type="ECO:0000313" key="2">
    <source>
        <dbReference type="Proteomes" id="UP001162060"/>
    </source>
</evidence>
<proteinExistence type="predicted"/>
<dbReference type="Proteomes" id="UP001162060">
    <property type="component" value="Unassembled WGS sequence"/>
</dbReference>
<reference evidence="1" key="1">
    <citation type="submission" date="2024-01" db="EMBL/GenBank/DDBJ databases">
        <authorList>
            <person name="Webb A."/>
        </authorList>
    </citation>
    <scope>NUCLEOTIDE SEQUENCE</scope>
    <source>
        <strain evidence="1">Pm1</strain>
    </source>
</reference>
<organism evidence="1 2">
    <name type="scientific">Peronospora matthiolae</name>
    <dbReference type="NCBI Taxonomy" id="2874970"/>
    <lineage>
        <taxon>Eukaryota</taxon>
        <taxon>Sar</taxon>
        <taxon>Stramenopiles</taxon>
        <taxon>Oomycota</taxon>
        <taxon>Peronosporomycetes</taxon>
        <taxon>Peronosporales</taxon>
        <taxon>Peronosporaceae</taxon>
        <taxon>Peronospora</taxon>
    </lineage>
</organism>
<name>A0AAV1U537_9STRA</name>
<protein>
    <submittedName>
        <fullName evidence="1">Uncharacterized protein</fullName>
    </submittedName>
</protein>
<accession>A0AAV1U537</accession>
<sequence>MEAALEQQMIQNRQLNGGGGERLVAECDKLYHSLDKANSKKSKYKKTGLQLQEKLRRALKQVAGLQADQEKLCRALKQVSGLQDELGEAQDSLSARSAECDQLRRFVSDRDVTLDQTRVQFADVAFERDCAIRDHTTLRDRMASLVSGDTSAKPTKVGSSTHTPVPAILSRCRTV</sequence>
<comment type="caution">
    <text evidence="1">The sequence shown here is derived from an EMBL/GenBank/DDBJ whole genome shotgun (WGS) entry which is preliminary data.</text>
</comment>
<dbReference type="EMBL" id="CAKLBY020000153">
    <property type="protein sequence ID" value="CAK7929604.1"/>
    <property type="molecule type" value="Genomic_DNA"/>
</dbReference>
<gene>
    <name evidence="1" type="ORF">PM001_LOCUS14754</name>
</gene>
<evidence type="ECO:0000313" key="1">
    <source>
        <dbReference type="EMBL" id="CAK7929604.1"/>
    </source>
</evidence>